<evidence type="ECO:0000256" key="5">
    <source>
        <dbReference type="ARBA" id="ARBA00023172"/>
    </source>
</evidence>
<dbReference type="InterPro" id="IPR001207">
    <property type="entry name" value="Transposase_mutator"/>
</dbReference>
<dbReference type="PANTHER" id="PTHR33217">
    <property type="entry name" value="TRANSPOSASE FOR INSERTION SEQUENCE ELEMENT IS1081"/>
    <property type="match status" value="1"/>
</dbReference>
<dbReference type="AlphaFoldDB" id="D0LPR2"/>
<dbReference type="KEGG" id="hoh:Hoch_2905"/>
<keyword evidence="9" id="KW-1185">Reference proteome</keyword>
<comment type="similarity">
    <text evidence="2 6">Belongs to the transposase mutator family.</text>
</comment>
<evidence type="ECO:0000256" key="3">
    <source>
        <dbReference type="ARBA" id="ARBA00022578"/>
    </source>
</evidence>
<name>D0LPR2_HALO1</name>
<dbReference type="NCBIfam" id="NF033543">
    <property type="entry name" value="transpos_IS256"/>
    <property type="match status" value="1"/>
</dbReference>
<keyword evidence="5 6" id="KW-0233">DNA recombination</keyword>
<dbReference type="HOGENOM" id="CLU_036805_2_0_7"/>
<dbReference type="STRING" id="502025.Hoch_2905"/>
<dbReference type="eggNOG" id="COG3328">
    <property type="taxonomic scope" value="Bacteria"/>
</dbReference>
<evidence type="ECO:0000256" key="1">
    <source>
        <dbReference type="ARBA" id="ARBA00002190"/>
    </source>
</evidence>
<evidence type="ECO:0000256" key="6">
    <source>
        <dbReference type="RuleBase" id="RU365089"/>
    </source>
</evidence>
<keyword evidence="3 6" id="KW-0815">Transposition</keyword>
<dbReference type="PANTHER" id="PTHR33217:SF5">
    <property type="entry name" value="MUTATOR FAMILY TRANSPOSASE"/>
    <property type="match status" value="1"/>
</dbReference>
<dbReference type="PROSITE" id="PS01007">
    <property type="entry name" value="TRANSPOSASE_MUTATOR"/>
    <property type="match status" value="1"/>
</dbReference>
<organism evidence="8 9">
    <name type="scientific">Haliangium ochraceum (strain DSM 14365 / JCM 11303 / SMP-2)</name>
    <dbReference type="NCBI Taxonomy" id="502025"/>
    <lineage>
        <taxon>Bacteria</taxon>
        <taxon>Pseudomonadati</taxon>
        <taxon>Myxococcota</taxon>
        <taxon>Polyangia</taxon>
        <taxon>Haliangiales</taxon>
        <taxon>Kofleriaceae</taxon>
        <taxon>Haliangium</taxon>
    </lineage>
</organism>
<sequence length="435" mass="48740">MTRTKTQKNSKNDVCELSEVSAVLGGEELSAKQKRAKAKEMVGALMGDYKAEELLSQGGLMQQLVGAVVERALEAEMTEHLGYAKGERSGGGGNSRNGTSRKMLKGDNGEFPIQVPRDRAGSFAPQLVKKHQTRLPGFDDKIIAMYARGMSVRDIQAQLEELYGVDVGSDLISRVTDSVLDEVKAWQARPLDPVYPIVYLDALVVKVRDGGLVKNKHVYLALGVNMQGKKEILGMWLQRSEGAKFWHQVLTELRNRGLKDMLIVCTDGLSGFPEAIEAVYPEAVLQTCIVHLLRASIRYVTWKDRRAVLADLKPVYTAPTEEAALDALVAFNERWQHTYPMIGQSWEAAWERVIPLFAFPSEIRRVIYTTNAIESVNRQIRKVIKTKGHFPNDDAVFKILFLALHNASKKWTMPIRDWSRALHQLAILFPGRLSV</sequence>
<evidence type="ECO:0000256" key="2">
    <source>
        <dbReference type="ARBA" id="ARBA00010961"/>
    </source>
</evidence>
<keyword evidence="6" id="KW-0814">Transposable element</keyword>
<dbReference type="EMBL" id="CP001804">
    <property type="protein sequence ID" value="ACY15425.1"/>
    <property type="molecule type" value="Genomic_DNA"/>
</dbReference>
<gene>
    <name evidence="8" type="ordered locus">Hoch_2905</name>
</gene>
<evidence type="ECO:0000256" key="7">
    <source>
        <dbReference type="SAM" id="MobiDB-lite"/>
    </source>
</evidence>
<dbReference type="Proteomes" id="UP000001880">
    <property type="component" value="Chromosome"/>
</dbReference>
<protein>
    <recommendedName>
        <fullName evidence="6">Mutator family transposase</fullName>
    </recommendedName>
</protein>
<evidence type="ECO:0000313" key="8">
    <source>
        <dbReference type="EMBL" id="ACY15425.1"/>
    </source>
</evidence>
<evidence type="ECO:0000256" key="4">
    <source>
        <dbReference type="ARBA" id="ARBA00023125"/>
    </source>
</evidence>
<comment type="function">
    <text evidence="1 6">Required for the transposition of the insertion element.</text>
</comment>
<proteinExistence type="inferred from homology"/>
<dbReference type="GO" id="GO:0006313">
    <property type="term" value="P:DNA transposition"/>
    <property type="evidence" value="ECO:0007669"/>
    <property type="project" value="UniProtKB-UniRule"/>
</dbReference>
<dbReference type="GO" id="GO:0004803">
    <property type="term" value="F:transposase activity"/>
    <property type="evidence" value="ECO:0007669"/>
    <property type="project" value="UniProtKB-UniRule"/>
</dbReference>
<dbReference type="GO" id="GO:0003677">
    <property type="term" value="F:DNA binding"/>
    <property type="evidence" value="ECO:0007669"/>
    <property type="project" value="UniProtKB-UniRule"/>
</dbReference>
<reference evidence="8 9" key="1">
    <citation type="journal article" date="2010" name="Stand. Genomic Sci.">
        <title>Complete genome sequence of Haliangium ochraceum type strain (SMP-2).</title>
        <authorList>
            <consortium name="US DOE Joint Genome Institute (JGI-PGF)"/>
            <person name="Ivanova N."/>
            <person name="Daum C."/>
            <person name="Lang E."/>
            <person name="Abt B."/>
            <person name="Kopitz M."/>
            <person name="Saunders E."/>
            <person name="Lapidus A."/>
            <person name="Lucas S."/>
            <person name="Glavina Del Rio T."/>
            <person name="Nolan M."/>
            <person name="Tice H."/>
            <person name="Copeland A."/>
            <person name="Cheng J.F."/>
            <person name="Chen F."/>
            <person name="Bruce D."/>
            <person name="Goodwin L."/>
            <person name="Pitluck S."/>
            <person name="Mavromatis K."/>
            <person name="Pati A."/>
            <person name="Mikhailova N."/>
            <person name="Chen A."/>
            <person name="Palaniappan K."/>
            <person name="Land M."/>
            <person name="Hauser L."/>
            <person name="Chang Y.J."/>
            <person name="Jeffries C.D."/>
            <person name="Detter J.C."/>
            <person name="Brettin T."/>
            <person name="Rohde M."/>
            <person name="Goker M."/>
            <person name="Bristow J."/>
            <person name="Markowitz V."/>
            <person name="Eisen J.A."/>
            <person name="Hugenholtz P."/>
            <person name="Kyrpides N.C."/>
            <person name="Klenk H.P."/>
        </authorList>
    </citation>
    <scope>NUCLEOTIDE SEQUENCE [LARGE SCALE GENOMIC DNA]</scope>
    <source>
        <strain evidence="9">DSM 14365 / CIP 107738 / JCM 11303 / AJ 13395 / SMP-2</strain>
    </source>
</reference>
<keyword evidence="4 6" id="KW-0238">DNA-binding</keyword>
<dbReference type="Pfam" id="PF00872">
    <property type="entry name" value="Transposase_mut"/>
    <property type="match status" value="1"/>
</dbReference>
<accession>D0LPR2</accession>
<evidence type="ECO:0000313" key="9">
    <source>
        <dbReference type="Proteomes" id="UP000001880"/>
    </source>
</evidence>
<feature type="region of interest" description="Disordered" evidence="7">
    <location>
        <begin position="83"/>
        <end position="107"/>
    </location>
</feature>